<organism evidence="6 7">
    <name type="scientific">Pseudopithomyces chartarum</name>
    <dbReference type="NCBI Taxonomy" id="1892770"/>
    <lineage>
        <taxon>Eukaryota</taxon>
        <taxon>Fungi</taxon>
        <taxon>Dikarya</taxon>
        <taxon>Ascomycota</taxon>
        <taxon>Pezizomycotina</taxon>
        <taxon>Dothideomycetes</taxon>
        <taxon>Pleosporomycetidae</taxon>
        <taxon>Pleosporales</taxon>
        <taxon>Massarineae</taxon>
        <taxon>Didymosphaeriaceae</taxon>
        <taxon>Pseudopithomyces</taxon>
    </lineage>
</organism>
<sequence length="708" mass="78833">MGDPLPPTARDSALSEDTPDAEQAMTEPLVLDLEQVHADPEHAPAQHIFNKTPDQNLLPSPSLQVEDDAAADPPPDFTRRGIHIPTRTSTTATLNRRFSRSSSNPPQTELSTTSPGPMPTTIDSVSLRERSIRSSDQDSTHSLDTQASSIVTQQLGPLQARGPPEDIDRLSPLLEDDPHSFELLAPNEATADKCFNLETRSEQLFSKEHLEAIFLDTASLLRFTSFLSAHRPKSVPVLVYYLDALKAMRAIQYANAVAEALEPMENHEFTEHPPRPTINAVLEHKAEQAFNLLVREELPAFITHTFIQVVSLSVQKRVTGNLPIHLREASEGLAEVFCVTDPSRSDNPIIFASEEFHRTTQYGVNFAIGRNCRFLQGPGTNRSSVSRLHNAVIQGKEVSEVFLNYRRDGSPFMNLLMLAPLLDSRGNLRYFIGAQVDVSGLVKECTELDAFKHYLDIKEKRVEADPAKDEFQQLSEMFNHSELDMYLLIRPAPSLRILFVSPSLRVPGILQSRFLDRIGGSTRVRNSVAEALTDSSRGVTAKIRWLTTPTASLDADHNDEGRPRWIHCTPLLGLSGAVGVWMVVLVDDDKQPNSVRRFRPAPPVSSDIRRPGQQQQQQQPPNQQQSQQQYQRFQSISSEPASSGVDSDAEPDSRRSRSRYAGMGYTTQHANGSIPRHIADATRNNLKVNSKTDLRFGSNNRSKDSFAL</sequence>
<evidence type="ECO:0000256" key="1">
    <source>
        <dbReference type="ARBA" id="ARBA00022630"/>
    </source>
</evidence>
<dbReference type="AlphaFoldDB" id="A0AAN6M9Y1"/>
<protein>
    <recommendedName>
        <fullName evidence="5">PAC domain-containing protein</fullName>
    </recommendedName>
</protein>
<evidence type="ECO:0000313" key="6">
    <source>
        <dbReference type="EMBL" id="KAK3217336.1"/>
    </source>
</evidence>
<feature type="compositionally biased region" description="Polar residues" evidence="4">
    <location>
        <begin position="635"/>
        <end position="645"/>
    </location>
</feature>
<dbReference type="SUPFAM" id="SSF55785">
    <property type="entry name" value="PYP-like sensor domain (PAS domain)"/>
    <property type="match status" value="1"/>
</dbReference>
<evidence type="ECO:0000256" key="3">
    <source>
        <dbReference type="ARBA" id="ARBA00022991"/>
    </source>
</evidence>
<dbReference type="PANTHER" id="PTHR47429">
    <property type="entry name" value="PROTEIN TWIN LOV 1"/>
    <property type="match status" value="1"/>
</dbReference>
<evidence type="ECO:0000256" key="2">
    <source>
        <dbReference type="ARBA" id="ARBA00022643"/>
    </source>
</evidence>
<feature type="compositionally biased region" description="Low complexity" evidence="4">
    <location>
        <begin position="611"/>
        <end position="634"/>
    </location>
</feature>
<name>A0AAN6M9Y1_9PLEO</name>
<reference evidence="6 7" key="1">
    <citation type="submission" date="2021-02" db="EMBL/GenBank/DDBJ databases">
        <title>Genome assembly of Pseudopithomyces chartarum.</title>
        <authorList>
            <person name="Jauregui R."/>
            <person name="Singh J."/>
            <person name="Voisey C."/>
        </authorList>
    </citation>
    <scope>NUCLEOTIDE SEQUENCE [LARGE SCALE GENOMIC DNA]</scope>
    <source>
        <strain evidence="6 7">AGR01</strain>
    </source>
</reference>
<dbReference type="Proteomes" id="UP001280581">
    <property type="component" value="Unassembled WGS sequence"/>
</dbReference>
<keyword evidence="7" id="KW-1185">Reference proteome</keyword>
<feature type="region of interest" description="Disordered" evidence="4">
    <location>
        <begin position="1"/>
        <end position="172"/>
    </location>
</feature>
<accession>A0AAN6M9Y1</accession>
<dbReference type="Pfam" id="PF13426">
    <property type="entry name" value="PAS_9"/>
    <property type="match status" value="1"/>
</dbReference>
<feature type="region of interest" description="Disordered" evidence="4">
    <location>
        <begin position="593"/>
        <end position="676"/>
    </location>
</feature>
<dbReference type="InterPro" id="IPR000700">
    <property type="entry name" value="PAS-assoc_C"/>
</dbReference>
<evidence type="ECO:0000256" key="4">
    <source>
        <dbReference type="SAM" id="MobiDB-lite"/>
    </source>
</evidence>
<comment type="caution">
    <text evidence="6">The sequence shown here is derived from an EMBL/GenBank/DDBJ whole genome shotgun (WGS) entry which is preliminary data.</text>
</comment>
<dbReference type="InterPro" id="IPR035965">
    <property type="entry name" value="PAS-like_dom_sf"/>
</dbReference>
<evidence type="ECO:0000259" key="5">
    <source>
        <dbReference type="PROSITE" id="PS50113"/>
    </source>
</evidence>
<keyword evidence="2" id="KW-0288">FMN</keyword>
<dbReference type="GO" id="GO:0005634">
    <property type="term" value="C:nucleus"/>
    <property type="evidence" value="ECO:0007669"/>
    <property type="project" value="TreeGrafter"/>
</dbReference>
<feature type="compositionally biased region" description="Polar residues" evidence="4">
    <location>
        <begin position="104"/>
        <end position="115"/>
    </location>
</feature>
<dbReference type="PANTHER" id="PTHR47429:SF9">
    <property type="entry name" value="PAS DOMAIN-CONTAINING PROTEIN"/>
    <property type="match status" value="1"/>
</dbReference>
<feature type="compositionally biased region" description="Polar residues" evidence="4">
    <location>
        <begin position="142"/>
        <end position="156"/>
    </location>
</feature>
<feature type="compositionally biased region" description="Polar residues" evidence="4">
    <location>
        <begin position="52"/>
        <end position="63"/>
    </location>
</feature>
<feature type="domain" description="PAC" evidence="5">
    <location>
        <begin position="396"/>
        <end position="450"/>
    </location>
</feature>
<dbReference type="CDD" id="cd00130">
    <property type="entry name" value="PAS"/>
    <property type="match status" value="1"/>
</dbReference>
<dbReference type="EMBL" id="WVTA01000001">
    <property type="protein sequence ID" value="KAK3217336.1"/>
    <property type="molecule type" value="Genomic_DNA"/>
</dbReference>
<keyword evidence="1" id="KW-0285">Flavoprotein</keyword>
<dbReference type="Gene3D" id="3.30.450.20">
    <property type="entry name" value="PAS domain"/>
    <property type="match status" value="1"/>
</dbReference>
<gene>
    <name evidence="6" type="ORF">GRF29_1g2725257</name>
</gene>
<feature type="compositionally biased region" description="Basic and acidic residues" evidence="4">
    <location>
        <begin position="34"/>
        <end position="44"/>
    </location>
</feature>
<evidence type="ECO:0000313" key="7">
    <source>
        <dbReference type="Proteomes" id="UP001280581"/>
    </source>
</evidence>
<proteinExistence type="predicted"/>
<dbReference type="PROSITE" id="PS50113">
    <property type="entry name" value="PAC"/>
    <property type="match status" value="1"/>
</dbReference>
<feature type="compositionally biased region" description="Basic and acidic residues" evidence="4">
    <location>
        <begin position="126"/>
        <end position="141"/>
    </location>
</feature>
<dbReference type="InterPro" id="IPR000014">
    <property type="entry name" value="PAS"/>
</dbReference>
<keyword evidence="3" id="KW-0157">Chromophore</keyword>